<reference evidence="1 2" key="1">
    <citation type="journal article" date="2013" name="BMC Genomics">
        <title>Comparative genomics of parasitic silkworm microsporidia reveal an association between genome expansion and host adaptation.</title>
        <authorList>
            <person name="Pan G."/>
            <person name="Xu J."/>
            <person name="Li T."/>
            <person name="Xia Q."/>
            <person name="Liu S.L."/>
            <person name="Zhang G."/>
            <person name="Li S."/>
            <person name="Li C."/>
            <person name="Liu H."/>
            <person name="Yang L."/>
            <person name="Liu T."/>
            <person name="Zhang X."/>
            <person name="Wu Z."/>
            <person name="Fan W."/>
            <person name="Dang X."/>
            <person name="Xiang H."/>
            <person name="Tao M."/>
            <person name="Li Y."/>
            <person name="Hu J."/>
            <person name="Li Z."/>
            <person name="Lin L."/>
            <person name="Luo J."/>
            <person name="Geng L."/>
            <person name="Wang L."/>
            <person name="Long M."/>
            <person name="Wan Y."/>
            <person name="He N."/>
            <person name="Zhang Z."/>
            <person name="Lu C."/>
            <person name="Keeling P.J."/>
            <person name="Wang J."/>
            <person name="Xiang Z."/>
            <person name="Zhou Z."/>
        </authorList>
    </citation>
    <scope>NUCLEOTIDE SEQUENCE [LARGE SCALE GENOMIC DNA]</scope>
    <source>
        <strain evidence="2">CQ1 / CVCC 102059</strain>
    </source>
</reference>
<dbReference type="AlphaFoldDB" id="R0MCA3"/>
<gene>
    <name evidence="1" type="ORF">NBO_1g0001</name>
</gene>
<name>R0MCA3_NOSB1</name>
<keyword evidence="2" id="KW-1185">Reference proteome</keyword>
<dbReference type="InterPro" id="IPR021109">
    <property type="entry name" value="Peptidase_aspartic_dom_sf"/>
</dbReference>
<dbReference type="CDD" id="cd00303">
    <property type="entry name" value="retropepsin_like"/>
    <property type="match status" value="1"/>
</dbReference>
<evidence type="ECO:0008006" key="3">
    <source>
        <dbReference type="Google" id="ProtNLM"/>
    </source>
</evidence>
<dbReference type="Gene3D" id="2.40.70.10">
    <property type="entry name" value="Acid Proteases"/>
    <property type="match status" value="1"/>
</dbReference>
<dbReference type="VEuPathDB" id="MicrosporidiaDB:NBO_1g0001"/>
<accession>R0MCA3</accession>
<dbReference type="HOGENOM" id="CLU_1518318_0_0_1"/>
<proteinExistence type="predicted"/>
<dbReference type="Pfam" id="PF13975">
    <property type="entry name" value="gag-asp_proteas"/>
    <property type="match status" value="1"/>
</dbReference>
<organism evidence="1 2">
    <name type="scientific">Nosema bombycis (strain CQ1 / CVCC 102059)</name>
    <name type="common">Microsporidian parasite</name>
    <name type="synonym">Pebrine of silkworm</name>
    <dbReference type="NCBI Taxonomy" id="578461"/>
    <lineage>
        <taxon>Eukaryota</taxon>
        <taxon>Fungi</taxon>
        <taxon>Fungi incertae sedis</taxon>
        <taxon>Microsporidia</taxon>
        <taxon>Nosematidae</taxon>
        <taxon>Nosema</taxon>
    </lineage>
</organism>
<dbReference type="SUPFAM" id="SSF50630">
    <property type="entry name" value="Acid proteases"/>
    <property type="match status" value="1"/>
</dbReference>
<dbReference type="OrthoDB" id="1750432at2759"/>
<evidence type="ECO:0000313" key="2">
    <source>
        <dbReference type="Proteomes" id="UP000016927"/>
    </source>
</evidence>
<dbReference type="EMBL" id="KB908909">
    <property type="protein sequence ID" value="EOB15604.1"/>
    <property type="molecule type" value="Genomic_DNA"/>
</dbReference>
<dbReference type="Proteomes" id="UP000016927">
    <property type="component" value="Unassembled WGS sequence"/>
</dbReference>
<sequence length="177" mass="20112">MEEVVRGGANEVCLPGMLLDTEIRISLDTGATRSFICHELVKQLNITPRETKPLTTIFGSGNIKVTNQCVEMNLILGSSNFKVKCHVMKNFPVKVLLGNYVLFAHEMIINLKKKFVEKSSGNRVKMILWDKTIIDDWEEAVENNICLQDSMNKQTNVLKIVYKPIVISLQFKAQMRP</sequence>
<protein>
    <recommendedName>
        <fullName evidence="3">Peptidase A2 domain-containing protein</fullName>
    </recommendedName>
</protein>
<evidence type="ECO:0000313" key="1">
    <source>
        <dbReference type="EMBL" id="EOB15604.1"/>
    </source>
</evidence>